<dbReference type="Proteomes" id="UP000199112">
    <property type="component" value="Unassembled WGS sequence"/>
</dbReference>
<dbReference type="EMBL" id="FNWL01000001">
    <property type="protein sequence ID" value="SEH12654.1"/>
    <property type="molecule type" value="Genomic_DNA"/>
</dbReference>
<proteinExistence type="predicted"/>
<evidence type="ECO:0000313" key="2">
    <source>
        <dbReference type="EMBL" id="SEH12654.1"/>
    </source>
</evidence>
<evidence type="ECO:0000259" key="1">
    <source>
        <dbReference type="Pfam" id="PF04126"/>
    </source>
</evidence>
<keyword evidence="3" id="KW-1185">Reference proteome</keyword>
<dbReference type="Gene3D" id="2.40.100.20">
    <property type="match status" value="1"/>
</dbReference>
<feature type="domain" description="Cyclophilin TM1367-like" evidence="1">
    <location>
        <begin position="5"/>
        <end position="120"/>
    </location>
</feature>
<dbReference type="Pfam" id="PF04126">
    <property type="entry name" value="Cyclophil_like"/>
    <property type="match status" value="1"/>
</dbReference>
<dbReference type="SUPFAM" id="SSF50891">
    <property type="entry name" value="Cyclophilin-like"/>
    <property type="match status" value="1"/>
</dbReference>
<reference evidence="3" key="1">
    <citation type="submission" date="2016-10" db="EMBL/GenBank/DDBJ databases">
        <authorList>
            <person name="Varghese N."/>
            <person name="Submissions S."/>
        </authorList>
    </citation>
    <scope>NUCLEOTIDE SEQUENCE [LARGE SCALE GENOMIC DNA]</scope>
    <source>
        <strain evidence="3">CGMCC 1.8981</strain>
    </source>
</reference>
<name>A0A1H6FSC7_9EURY</name>
<sequence length="126" mass="13272">MADLTVFVDDHALEATWTGDAPKTQAALDAVLPVGGDAVRWGDELYIDVALDVPPENARDVVPEGALAYWPAGDKLCLFWGPTPASETDEPRAAAPVSVVARLEDASALAGVEGGARLRLESRTEC</sequence>
<protein>
    <recommendedName>
        <fullName evidence="1">Cyclophilin TM1367-like domain-containing protein</fullName>
    </recommendedName>
</protein>
<evidence type="ECO:0000313" key="3">
    <source>
        <dbReference type="Proteomes" id="UP000199112"/>
    </source>
</evidence>
<organism evidence="2 3">
    <name type="scientific">Natronorubrum sediminis</name>
    <dbReference type="NCBI Taxonomy" id="640943"/>
    <lineage>
        <taxon>Archaea</taxon>
        <taxon>Methanobacteriati</taxon>
        <taxon>Methanobacteriota</taxon>
        <taxon>Stenosarchaea group</taxon>
        <taxon>Halobacteria</taxon>
        <taxon>Halobacteriales</taxon>
        <taxon>Natrialbaceae</taxon>
        <taxon>Natronorubrum</taxon>
    </lineage>
</organism>
<dbReference type="AlphaFoldDB" id="A0A1H6FSC7"/>
<dbReference type="RefSeq" id="WP_090505536.1">
    <property type="nucleotide sequence ID" value="NZ_FNWL01000001.1"/>
</dbReference>
<dbReference type="InterPro" id="IPR025658">
    <property type="entry name" value="Cyclophilin_TM1367"/>
</dbReference>
<gene>
    <name evidence="2" type="ORF">SAMN04487967_0902</name>
</gene>
<accession>A0A1H6FSC7</accession>
<dbReference type="InterPro" id="IPR029000">
    <property type="entry name" value="Cyclophilin-like_dom_sf"/>
</dbReference>
<dbReference type="OrthoDB" id="31132at2157"/>